<comment type="similarity">
    <text evidence="1">Belongs to the iron-sulfur cluster assembly SufBD family.</text>
</comment>
<accession>A0A0G0K0W9</accession>
<dbReference type="Pfam" id="PF19295">
    <property type="entry name" value="SufBD_N"/>
    <property type="match status" value="1"/>
</dbReference>
<dbReference type="AlphaFoldDB" id="A0A0G0K0W9"/>
<name>A0A0G0K0W9_9BACT</name>
<dbReference type="InterPro" id="IPR055346">
    <property type="entry name" value="Fe-S_cluster_assembly_SufBD"/>
</dbReference>
<dbReference type="NCBIfam" id="TIGR01980">
    <property type="entry name" value="sufB"/>
    <property type="match status" value="1"/>
</dbReference>
<sequence length="467" mass="53308">MKRKPKFNRDYKKKYGFSDSVEYTQKFPKGLNEEVIRRISAIKNEPEWMLERRLKSYEEFKNRPTPMWGANLAQIDFDNIHYFAKASGKKGRKWEDVPEKIKTTFDRLKIPQSERKFLAGTATQYESEVVYSRLKEEWQKLGVIFEDTDSGLRKYPELFKKYFGKVIPYKDNKLAALNTSVWSGGSFIYVPKGVKVKVPLQTYFRINLENMGQFERTLIIADEGSQLHYLEGCTAPMYSTDSLHAAVVEIIVHKNAKVRYTTIQNWSNNVYNLVTKRAIAYENARMEWVDCNLGSKITMKYPAVWLLGRKAHGEVLSIAYADKGQTQDAGAKIIHRAPDTSSIIKSKSICMNGGRTSYRGLLKATHNAKNSKSKVICDALIFDNKSRTDTYPTNEIDAQSFSLEHEASVSKISQEQLFYLTSRGLSEEQATSLIVSGFIEPIAKELPMEYAVELNALLDMSMEGSVG</sequence>
<evidence type="ECO:0000259" key="3">
    <source>
        <dbReference type="Pfam" id="PF19295"/>
    </source>
</evidence>
<evidence type="ECO:0000313" key="5">
    <source>
        <dbReference type="Proteomes" id="UP000034852"/>
    </source>
</evidence>
<dbReference type="InterPro" id="IPR045595">
    <property type="entry name" value="SufBD_N"/>
</dbReference>
<feature type="domain" description="SUF system FeS cluster assembly SufBD N-terminal" evidence="3">
    <location>
        <begin position="140"/>
        <end position="201"/>
    </location>
</feature>
<evidence type="ECO:0000313" key="4">
    <source>
        <dbReference type="EMBL" id="KKQ34286.1"/>
    </source>
</evidence>
<proteinExistence type="inferred from homology"/>
<reference evidence="4 5" key="1">
    <citation type="journal article" date="2015" name="Nature">
        <title>rRNA introns, odd ribosomes, and small enigmatic genomes across a large radiation of phyla.</title>
        <authorList>
            <person name="Brown C.T."/>
            <person name="Hug L.A."/>
            <person name="Thomas B.C."/>
            <person name="Sharon I."/>
            <person name="Castelle C.J."/>
            <person name="Singh A."/>
            <person name="Wilkins M.J."/>
            <person name="Williams K.H."/>
            <person name="Banfield J.F."/>
        </authorList>
    </citation>
    <scope>NUCLEOTIDE SEQUENCE [LARGE SCALE GENOMIC DNA]</scope>
</reference>
<dbReference type="Pfam" id="PF01458">
    <property type="entry name" value="SUFBD_core"/>
    <property type="match status" value="1"/>
</dbReference>
<feature type="domain" description="SUF system FeS cluster assembly SufBD core" evidence="2">
    <location>
        <begin position="204"/>
        <end position="438"/>
    </location>
</feature>
<dbReference type="Proteomes" id="UP000034852">
    <property type="component" value="Unassembled WGS sequence"/>
</dbReference>
<dbReference type="InterPro" id="IPR010231">
    <property type="entry name" value="SUF_FeS_clus_asmbl_SufB"/>
</dbReference>
<gene>
    <name evidence="4" type="ORF">US52_C0064G0003</name>
</gene>
<dbReference type="EMBL" id="LBTH01000064">
    <property type="protein sequence ID" value="KKQ34286.1"/>
    <property type="molecule type" value="Genomic_DNA"/>
</dbReference>
<dbReference type="GO" id="GO:0016226">
    <property type="term" value="P:iron-sulfur cluster assembly"/>
    <property type="evidence" value="ECO:0007669"/>
    <property type="project" value="InterPro"/>
</dbReference>
<dbReference type="InterPro" id="IPR000825">
    <property type="entry name" value="SUF_FeS_clus_asmbl_SufBD_core"/>
</dbReference>
<organism evidence="4 5">
    <name type="scientific">candidate division WS6 bacterium GW2011_GWA2_37_6</name>
    <dbReference type="NCBI Taxonomy" id="1619087"/>
    <lineage>
        <taxon>Bacteria</taxon>
        <taxon>Candidatus Dojkabacteria</taxon>
    </lineage>
</organism>
<dbReference type="InterPro" id="IPR037284">
    <property type="entry name" value="SUF_FeS_clus_asmbl_SufBD_sf"/>
</dbReference>
<dbReference type="PANTHER" id="PTHR30508">
    <property type="entry name" value="FES CLUSTER ASSEMBLY PROTEIN SUF"/>
    <property type="match status" value="1"/>
</dbReference>
<comment type="caution">
    <text evidence="4">The sequence shown here is derived from an EMBL/GenBank/DDBJ whole genome shotgun (WGS) entry which is preliminary data.</text>
</comment>
<evidence type="ECO:0000256" key="1">
    <source>
        <dbReference type="ARBA" id="ARBA00043967"/>
    </source>
</evidence>
<protein>
    <submittedName>
        <fullName evidence="4">FeS assembly protein SufB</fullName>
    </submittedName>
</protein>
<dbReference type="PANTHER" id="PTHR30508:SF1">
    <property type="entry name" value="UPF0051 PROTEIN ABCI8, CHLOROPLASTIC-RELATED"/>
    <property type="match status" value="1"/>
</dbReference>
<evidence type="ECO:0000259" key="2">
    <source>
        <dbReference type="Pfam" id="PF01458"/>
    </source>
</evidence>
<dbReference type="SUPFAM" id="SSF101960">
    <property type="entry name" value="Stabilizer of iron transporter SufD"/>
    <property type="match status" value="1"/>
</dbReference>
<dbReference type="PATRIC" id="fig|1619087.5.peg.734"/>